<dbReference type="RefSeq" id="WP_141362690.1">
    <property type="nucleotide sequence ID" value="NZ_BAAAJL010000008.1"/>
</dbReference>
<dbReference type="InterPro" id="IPR011965">
    <property type="entry name" value="PaaX_trns_reg"/>
</dbReference>
<dbReference type="EMBL" id="BJNY01000005">
    <property type="protein sequence ID" value="GED05523.1"/>
    <property type="molecule type" value="Genomic_DNA"/>
</dbReference>
<dbReference type="OrthoDB" id="2270427at2"/>
<comment type="caution">
    <text evidence="3">The sequence shown here is derived from an EMBL/GenBank/DDBJ whole genome shotgun (WGS) entry which is preliminary data.</text>
</comment>
<dbReference type="PANTHER" id="PTHR30319:SF1">
    <property type="entry name" value="TRANSCRIPTIONAL REPRESSOR PAAX"/>
    <property type="match status" value="1"/>
</dbReference>
<name>A0A4Y4DLP4_GLUUR</name>
<evidence type="ECO:0000313" key="4">
    <source>
        <dbReference type="Proteomes" id="UP000316612"/>
    </source>
</evidence>
<dbReference type="PANTHER" id="PTHR30319">
    <property type="entry name" value="PHENYLACETIC ACID REGULATOR-RELATED TRANSCRIPTIONAL REPRESSOR"/>
    <property type="match status" value="1"/>
</dbReference>
<evidence type="ECO:0000259" key="2">
    <source>
        <dbReference type="Pfam" id="PF20803"/>
    </source>
</evidence>
<gene>
    <name evidence="3" type="primary">paaX_2</name>
    <name evidence="3" type="ORF">AUR04nite_10550</name>
</gene>
<dbReference type="InterPro" id="IPR036388">
    <property type="entry name" value="WH-like_DNA-bd_sf"/>
</dbReference>
<dbReference type="InterPro" id="IPR048846">
    <property type="entry name" value="PaaX-like_central"/>
</dbReference>
<proteinExistence type="predicted"/>
<dbReference type="Gene3D" id="1.20.58.1460">
    <property type="match status" value="1"/>
</dbReference>
<dbReference type="InterPro" id="IPR013225">
    <property type="entry name" value="PaaX_C"/>
</dbReference>
<feature type="domain" description="Transcriptional repressor PaaX-like central Cas2-like" evidence="2">
    <location>
        <begin position="107"/>
        <end position="180"/>
    </location>
</feature>
<accession>A0A4Y4DLP4</accession>
<evidence type="ECO:0000313" key="3">
    <source>
        <dbReference type="EMBL" id="GED05523.1"/>
    </source>
</evidence>
<keyword evidence="4" id="KW-1185">Reference proteome</keyword>
<feature type="domain" description="Transcriptional repressor PaaX-like C-terminal" evidence="1">
    <location>
        <begin position="190"/>
        <end position="273"/>
    </location>
</feature>
<organism evidence="3 4">
    <name type="scientific">Glutamicibacter uratoxydans</name>
    <name type="common">Arthrobacter uratoxydans</name>
    <dbReference type="NCBI Taxonomy" id="43667"/>
    <lineage>
        <taxon>Bacteria</taxon>
        <taxon>Bacillati</taxon>
        <taxon>Actinomycetota</taxon>
        <taxon>Actinomycetes</taxon>
        <taxon>Micrococcales</taxon>
        <taxon>Micrococcaceae</taxon>
        <taxon>Glutamicibacter</taxon>
    </lineage>
</organism>
<dbReference type="Pfam" id="PF20803">
    <property type="entry name" value="PaaX_M"/>
    <property type="match status" value="1"/>
</dbReference>
<reference evidence="3 4" key="1">
    <citation type="submission" date="2019-06" db="EMBL/GenBank/DDBJ databases">
        <title>Whole genome shotgun sequence of Glutamicibacter uratoxydans NBRC 15515.</title>
        <authorList>
            <person name="Hosoyama A."/>
            <person name="Uohara A."/>
            <person name="Ohji S."/>
            <person name="Ichikawa N."/>
        </authorList>
    </citation>
    <scope>NUCLEOTIDE SEQUENCE [LARGE SCALE GENOMIC DNA]</scope>
    <source>
        <strain evidence="3 4">NBRC 15515</strain>
    </source>
</reference>
<dbReference type="AlphaFoldDB" id="A0A4Y4DLP4"/>
<dbReference type="PIRSF" id="PIRSF020623">
    <property type="entry name" value="PaaX"/>
    <property type="match status" value="1"/>
</dbReference>
<dbReference type="Pfam" id="PF08223">
    <property type="entry name" value="PaaX_C"/>
    <property type="match status" value="1"/>
</dbReference>
<dbReference type="Gene3D" id="3.30.70.2650">
    <property type="match status" value="1"/>
</dbReference>
<evidence type="ECO:0000259" key="1">
    <source>
        <dbReference type="Pfam" id="PF08223"/>
    </source>
</evidence>
<dbReference type="Proteomes" id="UP000316612">
    <property type="component" value="Unassembled WGS sequence"/>
</dbReference>
<dbReference type="Gene3D" id="1.10.10.10">
    <property type="entry name" value="Winged helix-like DNA-binding domain superfamily/Winged helix DNA-binding domain"/>
    <property type="match status" value="1"/>
</dbReference>
<dbReference type="GO" id="GO:0006351">
    <property type="term" value="P:DNA-templated transcription"/>
    <property type="evidence" value="ECO:0007669"/>
    <property type="project" value="InterPro"/>
</dbReference>
<protein>
    <submittedName>
        <fullName evidence="3">PaaX family transcriptional regulator</fullName>
    </submittedName>
</protein>
<sequence>MAASSQLGAFTLDDFEARSGSATSIIRTIAGLYIRHESTPVARGKVLDLAGAAGVSAPAAQTAVSRLIDKSILENTDESRLRVPEAAQAMFARGNRRIFTPRQMRDEDQWCLAAYSLPESMRPVRHQLRKHFGQLGGGLAAAGLWIFPAYLHEEVLQILTALQVRAHATVFIAQTHDFPSTPAEAAKAWWDLDRLEALHHSFLAHAEQLPEADTDEMAYRNYVLMIDAWRTLPYLDPGLPPMMLPEHWPGTSSRRRFAELSEALEHRASHFASRLLRA</sequence>